<proteinExistence type="predicted"/>
<accession>A0AA40HEG0</accession>
<evidence type="ECO:0000313" key="1">
    <source>
        <dbReference type="EMBL" id="KAK1329673.1"/>
    </source>
</evidence>
<dbReference type="AlphaFoldDB" id="A0AA40HEG0"/>
<gene>
    <name evidence="1" type="ORF">QTO34_009855</name>
</gene>
<organism evidence="1 2">
    <name type="scientific">Cnephaeus nilssonii</name>
    <name type="common">Northern bat</name>
    <name type="synonym">Eptesicus nilssonii</name>
    <dbReference type="NCBI Taxonomy" id="3371016"/>
    <lineage>
        <taxon>Eukaryota</taxon>
        <taxon>Metazoa</taxon>
        <taxon>Chordata</taxon>
        <taxon>Craniata</taxon>
        <taxon>Vertebrata</taxon>
        <taxon>Euteleostomi</taxon>
        <taxon>Mammalia</taxon>
        <taxon>Eutheria</taxon>
        <taxon>Laurasiatheria</taxon>
        <taxon>Chiroptera</taxon>
        <taxon>Yangochiroptera</taxon>
        <taxon>Vespertilionidae</taxon>
        <taxon>Cnephaeus</taxon>
    </lineage>
</organism>
<dbReference type="EMBL" id="JAULJE010000021">
    <property type="protein sequence ID" value="KAK1329673.1"/>
    <property type="molecule type" value="Genomic_DNA"/>
</dbReference>
<name>A0AA40HEG0_CNENI</name>
<dbReference type="Proteomes" id="UP001177744">
    <property type="component" value="Unassembled WGS sequence"/>
</dbReference>
<protein>
    <submittedName>
        <fullName evidence="1">Uncharacterized protein</fullName>
    </submittedName>
</protein>
<reference evidence="1" key="1">
    <citation type="submission" date="2023-06" db="EMBL/GenBank/DDBJ databases">
        <title>Reference genome for the Northern bat (Eptesicus nilssonii), a most northern bat species.</title>
        <authorList>
            <person name="Laine V.N."/>
            <person name="Pulliainen A.T."/>
            <person name="Lilley T.M."/>
        </authorList>
    </citation>
    <scope>NUCLEOTIDE SEQUENCE</scope>
    <source>
        <strain evidence="1">BLF_Eptnil</strain>
        <tissue evidence="1">Kidney</tissue>
    </source>
</reference>
<sequence>MEGVSTLPLPDSGTSDGGLAPPCSPHFLVPQRRAGCGQGRFGRLSVFGAFAQGVAQCILGFDVGNPVPPGPVVTGTPIPQALSRVLMQRLSRTLDSELPGAGPGSLHTGLCGVERWVFRLLLLFLLLGPEGSNPLISLVFLGTGPHPDALQAPQPRATSSASQRHLSLRRCPGFRSSVPGARAKDQALSLIPQVSAHRSINS</sequence>
<keyword evidence="2" id="KW-1185">Reference proteome</keyword>
<evidence type="ECO:0000313" key="2">
    <source>
        <dbReference type="Proteomes" id="UP001177744"/>
    </source>
</evidence>
<comment type="caution">
    <text evidence="1">The sequence shown here is derived from an EMBL/GenBank/DDBJ whole genome shotgun (WGS) entry which is preliminary data.</text>
</comment>